<sequence>MGLASAWARAAPPALRLAAVCPQRVLSFPPDSVALVHEWFSPWAVGGAEAVVRELDQLLAPRLYALVDGESRRPGSWLAGRSITTSFIQRLPWGVRRVQLYLSLLPMAVEQLDLSSHPLVVSSSHLVAKGVLTGPDQLHVSYVHSPPRYAWDQMNVYLRQSALARGPLGPWIRWQLHQLRQWDHLSAQRVDVLVANSRFTARRIWRCWRRRSVVIHPPVAVERFHWQQPRSDFYLCLGRLVAYKRVDLVVEAFNRCRLPLVVVGDGPERQRLQRQAGPTVRLLGWRSARQVEDLLGRCRALVHAGVEDFGIAPVEAMAAGAPVIALGQGGLLDSVRCHRQDPATATGLLFDHPCPRTLAEAIRHFEDQRLWRQLPAERLRLQAERFSAPRFRARMEAQLDKSWQRFQAAGPRFPQIP</sequence>
<dbReference type="Gene3D" id="3.40.50.2000">
    <property type="entry name" value="Glycogen Phosphorylase B"/>
    <property type="match status" value="2"/>
</dbReference>
<organism evidence="2">
    <name type="scientific">Synechococcus sp. SB0676_bin_10</name>
    <dbReference type="NCBI Taxonomy" id="2604869"/>
    <lineage>
        <taxon>Bacteria</taxon>
        <taxon>Bacillati</taxon>
        <taxon>Cyanobacteriota</taxon>
        <taxon>Cyanophyceae</taxon>
        <taxon>Synechococcales</taxon>
        <taxon>Synechococcaceae</taxon>
        <taxon>Synechococcus</taxon>
    </lineage>
</organism>
<name>A0A6B1FE00_9SYNE</name>
<protein>
    <submittedName>
        <fullName evidence="2">Glycosyltransferase family 4 protein</fullName>
    </submittedName>
</protein>
<evidence type="ECO:0000259" key="1">
    <source>
        <dbReference type="Pfam" id="PF00534"/>
    </source>
</evidence>
<comment type="caution">
    <text evidence="2">The sequence shown here is derived from an EMBL/GenBank/DDBJ whole genome shotgun (WGS) entry which is preliminary data.</text>
</comment>
<dbReference type="Pfam" id="PF00534">
    <property type="entry name" value="Glycos_transf_1"/>
    <property type="match status" value="1"/>
</dbReference>
<dbReference type="InterPro" id="IPR001296">
    <property type="entry name" value="Glyco_trans_1"/>
</dbReference>
<keyword evidence="2" id="KW-0808">Transferase</keyword>
<dbReference type="SUPFAM" id="SSF53756">
    <property type="entry name" value="UDP-Glycosyltransferase/glycogen phosphorylase"/>
    <property type="match status" value="1"/>
</dbReference>
<reference evidence="2" key="1">
    <citation type="submission" date="2019-09" db="EMBL/GenBank/DDBJ databases">
        <title>Characterisation of the sponge microbiome using genome-centric metagenomics.</title>
        <authorList>
            <person name="Engelberts J.P."/>
            <person name="Robbins S.J."/>
            <person name="De Goeij J.M."/>
            <person name="Aranda M."/>
            <person name="Bell S.C."/>
            <person name="Webster N.S."/>
        </authorList>
    </citation>
    <scope>NUCLEOTIDE SEQUENCE</scope>
    <source>
        <strain evidence="2">SB0676_bin_10</strain>
    </source>
</reference>
<dbReference type="PANTHER" id="PTHR45947">
    <property type="entry name" value="SULFOQUINOVOSYL TRANSFERASE SQD2"/>
    <property type="match status" value="1"/>
</dbReference>
<evidence type="ECO:0000313" key="2">
    <source>
        <dbReference type="EMBL" id="MYG38492.1"/>
    </source>
</evidence>
<accession>A0A6B1FE00</accession>
<dbReference type="GO" id="GO:0016757">
    <property type="term" value="F:glycosyltransferase activity"/>
    <property type="evidence" value="ECO:0007669"/>
    <property type="project" value="InterPro"/>
</dbReference>
<dbReference type="InterPro" id="IPR050194">
    <property type="entry name" value="Glycosyltransferase_grp1"/>
</dbReference>
<proteinExistence type="predicted"/>
<gene>
    <name evidence="2" type="ORF">F4162_05815</name>
</gene>
<dbReference type="PANTHER" id="PTHR45947:SF3">
    <property type="entry name" value="SULFOQUINOVOSYL TRANSFERASE SQD2"/>
    <property type="match status" value="1"/>
</dbReference>
<dbReference type="EMBL" id="VYDO01000187">
    <property type="protein sequence ID" value="MYG38492.1"/>
    <property type="molecule type" value="Genomic_DNA"/>
</dbReference>
<dbReference type="AlphaFoldDB" id="A0A6B1FE00"/>
<feature type="domain" description="Glycosyl transferase family 1" evidence="1">
    <location>
        <begin position="231"/>
        <end position="369"/>
    </location>
</feature>